<feature type="transmembrane region" description="Helical" evidence="6">
    <location>
        <begin position="458"/>
        <end position="477"/>
    </location>
</feature>
<dbReference type="PANTHER" id="PTHR45649">
    <property type="entry name" value="AMINO-ACID PERMEASE BAT1"/>
    <property type="match status" value="1"/>
</dbReference>
<dbReference type="STRING" id="745531.A0A0C3S2D2"/>
<feature type="transmembrane region" description="Helical" evidence="6">
    <location>
        <begin position="35"/>
        <end position="56"/>
    </location>
</feature>
<dbReference type="OrthoDB" id="4476201at2759"/>
<evidence type="ECO:0000256" key="3">
    <source>
        <dbReference type="ARBA" id="ARBA00022692"/>
    </source>
</evidence>
<accession>A0A0C3S2D2</accession>
<dbReference type="GO" id="GO:0016020">
    <property type="term" value="C:membrane"/>
    <property type="evidence" value="ECO:0007669"/>
    <property type="project" value="UniProtKB-SubCell"/>
</dbReference>
<name>A0A0C3S2D2_PHLG1</name>
<dbReference type="InterPro" id="IPR002293">
    <property type="entry name" value="AA/rel_permease1"/>
</dbReference>
<comment type="subcellular location">
    <subcellularLocation>
        <location evidence="1">Membrane</location>
        <topology evidence="1">Multi-pass membrane protein</topology>
    </subcellularLocation>
</comment>
<feature type="transmembrane region" description="Helical" evidence="6">
    <location>
        <begin position="113"/>
        <end position="133"/>
    </location>
</feature>
<feature type="transmembrane region" description="Helical" evidence="6">
    <location>
        <begin position="219"/>
        <end position="240"/>
    </location>
</feature>
<feature type="transmembrane region" description="Helical" evidence="6">
    <location>
        <begin position="311"/>
        <end position="332"/>
    </location>
</feature>
<evidence type="ECO:0000256" key="6">
    <source>
        <dbReference type="SAM" id="Phobius"/>
    </source>
</evidence>
<protein>
    <recommendedName>
        <fullName evidence="9">Amino acid permease/ SLC12A domain-containing protein</fullName>
    </recommendedName>
</protein>
<evidence type="ECO:0000256" key="1">
    <source>
        <dbReference type="ARBA" id="ARBA00004141"/>
    </source>
</evidence>
<reference evidence="7 8" key="1">
    <citation type="journal article" date="2014" name="PLoS Genet.">
        <title>Analysis of the Phlebiopsis gigantea genome, transcriptome and secretome provides insight into its pioneer colonization strategies of wood.</title>
        <authorList>
            <person name="Hori C."/>
            <person name="Ishida T."/>
            <person name="Igarashi K."/>
            <person name="Samejima M."/>
            <person name="Suzuki H."/>
            <person name="Master E."/>
            <person name="Ferreira P."/>
            <person name="Ruiz-Duenas F.J."/>
            <person name="Held B."/>
            <person name="Canessa P."/>
            <person name="Larrondo L.F."/>
            <person name="Schmoll M."/>
            <person name="Druzhinina I.S."/>
            <person name="Kubicek C.P."/>
            <person name="Gaskell J.A."/>
            <person name="Kersten P."/>
            <person name="St John F."/>
            <person name="Glasner J."/>
            <person name="Sabat G."/>
            <person name="Splinter BonDurant S."/>
            <person name="Syed K."/>
            <person name="Yadav J."/>
            <person name="Mgbeahuruike A.C."/>
            <person name="Kovalchuk A."/>
            <person name="Asiegbu F.O."/>
            <person name="Lackner G."/>
            <person name="Hoffmeister D."/>
            <person name="Rencoret J."/>
            <person name="Gutierrez A."/>
            <person name="Sun H."/>
            <person name="Lindquist E."/>
            <person name="Barry K."/>
            <person name="Riley R."/>
            <person name="Grigoriev I.V."/>
            <person name="Henrissat B."/>
            <person name="Kues U."/>
            <person name="Berka R.M."/>
            <person name="Martinez A.T."/>
            <person name="Covert S.F."/>
            <person name="Blanchette R.A."/>
            <person name="Cullen D."/>
        </authorList>
    </citation>
    <scope>NUCLEOTIDE SEQUENCE [LARGE SCALE GENOMIC DNA]</scope>
    <source>
        <strain evidence="7 8">11061_1 CR5-6</strain>
    </source>
</reference>
<feature type="transmembrane region" description="Helical" evidence="6">
    <location>
        <begin position="362"/>
        <end position="383"/>
    </location>
</feature>
<dbReference type="PANTHER" id="PTHR45649:SF6">
    <property type="entry name" value="GABA-SPECIFIC PERMEASE"/>
    <property type="match status" value="1"/>
</dbReference>
<dbReference type="EMBL" id="KN840466">
    <property type="protein sequence ID" value="KIP09411.1"/>
    <property type="molecule type" value="Genomic_DNA"/>
</dbReference>
<dbReference type="Gene3D" id="1.20.1740.10">
    <property type="entry name" value="Amino acid/polyamine transporter I"/>
    <property type="match status" value="1"/>
</dbReference>
<feature type="transmembrane region" description="Helical" evidence="6">
    <location>
        <begin position="252"/>
        <end position="275"/>
    </location>
</feature>
<dbReference type="PROSITE" id="PS00218">
    <property type="entry name" value="AMINO_ACID_PERMEASE_1"/>
    <property type="match status" value="1"/>
</dbReference>
<dbReference type="Pfam" id="PF13520">
    <property type="entry name" value="AA_permease_2"/>
    <property type="match status" value="1"/>
</dbReference>
<dbReference type="HOGENOM" id="CLU_004495_0_3_1"/>
<keyword evidence="4 6" id="KW-1133">Transmembrane helix</keyword>
<evidence type="ECO:0000313" key="8">
    <source>
        <dbReference type="Proteomes" id="UP000053257"/>
    </source>
</evidence>
<dbReference type="PIRSF" id="PIRSF006060">
    <property type="entry name" value="AA_transporter"/>
    <property type="match status" value="1"/>
</dbReference>
<organism evidence="7 8">
    <name type="scientific">Phlebiopsis gigantea (strain 11061_1 CR5-6)</name>
    <name type="common">White-rot fungus</name>
    <name type="synonym">Peniophora gigantea</name>
    <dbReference type="NCBI Taxonomy" id="745531"/>
    <lineage>
        <taxon>Eukaryota</taxon>
        <taxon>Fungi</taxon>
        <taxon>Dikarya</taxon>
        <taxon>Basidiomycota</taxon>
        <taxon>Agaricomycotina</taxon>
        <taxon>Agaricomycetes</taxon>
        <taxon>Polyporales</taxon>
        <taxon>Phanerochaetaceae</taxon>
        <taxon>Phlebiopsis</taxon>
    </lineage>
</organism>
<evidence type="ECO:0000256" key="5">
    <source>
        <dbReference type="ARBA" id="ARBA00023136"/>
    </source>
</evidence>
<feature type="transmembrane region" description="Helical" evidence="6">
    <location>
        <begin position="68"/>
        <end position="101"/>
    </location>
</feature>
<dbReference type="GO" id="GO:0006865">
    <property type="term" value="P:amino acid transport"/>
    <property type="evidence" value="ECO:0007669"/>
    <property type="project" value="InterPro"/>
</dbReference>
<feature type="transmembrane region" description="Helical" evidence="6">
    <location>
        <begin position="422"/>
        <end position="446"/>
    </location>
</feature>
<feature type="transmembrane region" description="Helical" evidence="6">
    <location>
        <begin position="181"/>
        <end position="199"/>
    </location>
</feature>
<evidence type="ECO:0000256" key="2">
    <source>
        <dbReference type="ARBA" id="ARBA00022448"/>
    </source>
</evidence>
<feature type="transmembrane region" description="Helical" evidence="6">
    <location>
        <begin position="389"/>
        <end position="410"/>
    </location>
</feature>
<proteinExistence type="predicted"/>
<keyword evidence="3 6" id="KW-0812">Transmembrane</keyword>
<keyword evidence="8" id="KW-1185">Reference proteome</keyword>
<sequence length="521" mass="55361">MQASGSQDRAIAQADEDLLASLGYKQEFRREFSSLETFGIAFSIIGLLPSIASVLFYSMPNGGPAAMVWGWAVASIFILFVGMSMAELASAAPTSGGLYFWTHSLSSPRWKNLLAWIVGYANTIGSVAAIASIDWGCAVQIMAAATLGSKDHGVYAGVVFSHAVICCLGTKVLARLQSLYVALNVLLCLAVIIALPAATPKEFKNTASFALGNFTNLDGWPNGYAFIMSFLAPLWTICSFDSSVHISEEASNAAVAVPWAITGAIAIAGVLGWAINVALAFCMGTDIEGIVSSPQPMAQIFFNSFGQKGALAVWAIIVIVQYMMGSSMVLAASRQSFAFSRDGALPFSNWLYRMNAYTGTPVNTVWFTCGLATLLGCLVFAGAQAINAVFSLSVVALYIAYAIPIAARFLGENSFKPGPFSLGAFSLPISAISVLWMFFMGIVFLFPSTPNASTAEMNYTVVVLFGTLILSVAWYYCPVYGGVHWFTGPIATVKDAPEDVSSMAESADGKKIRVTVGLQDV</sequence>
<keyword evidence="5 6" id="KW-0472">Membrane</keyword>
<evidence type="ECO:0000256" key="4">
    <source>
        <dbReference type="ARBA" id="ARBA00022989"/>
    </source>
</evidence>
<evidence type="ECO:0000313" key="7">
    <source>
        <dbReference type="EMBL" id="KIP09411.1"/>
    </source>
</evidence>
<dbReference type="InterPro" id="IPR004840">
    <property type="entry name" value="Amino_acid_permease_CS"/>
</dbReference>
<dbReference type="AlphaFoldDB" id="A0A0C3S2D2"/>
<feature type="transmembrane region" description="Helical" evidence="6">
    <location>
        <begin position="153"/>
        <end position="174"/>
    </location>
</feature>
<keyword evidence="2" id="KW-0813">Transport</keyword>
<gene>
    <name evidence="7" type="ORF">PHLGIDRAFT_29034</name>
</gene>
<dbReference type="GO" id="GO:0022857">
    <property type="term" value="F:transmembrane transporter activity"/>
    <property type="evidence" value="ECO:0007669"/>
    <property type="project" value="InterPro"/>
</dbReference>
<dbReference type="Proteomes" id="UP000053257">
    <property type="component" value="Unassembled WGS sequence"/>
</dbReference>
<evidence type="ECO:0008006" key="9">
    <source>
        <dbReference type="Google" id="ProtNLM"/>
    </source>
</evidence>